<reference evidence="3 4" key="1">
    <citation type="submission" date="2019-10" db="EMBL/GenBank/DDBJ databases">
        <title>Dictyobacter vulcani sp. nov., within the class Ktedonobacteria, isolated from soil of volcanic Mt. Zao.</title>
        <authorList>
            <person name="Zheng Y."/>
            <person name="Wang C.M."/>
            <person name="Sakai Y."/>
            <person name="Abe K."/>
            <person name="Yokota A."/>
            <person name="Yabe S."/>
        </authorList>
    </citation>
    <scope>NUCLEOTIDE SEQUENCE [LARGE SCALE GENOMIC DNA]</scope>
    <source>
        <strain evidence="3 4">W12</strain>
    </source>
</reference>
<dbReference type="InterPro" id="IPR049283">
    <property type="entry name" value="DUF6851"/>
</dbReference>
<dbReference type="InterPro" id="IPR052559">
    <property type="entry name" value="V-haloperoxidase"/>
</dbReference>
<evidence type="ECO:0000313" key="3">
    <source>
        <dbReference type="EMBL" id="GER88086.1"/>
    </source>
</evidence>
<dbReference type="SUPFAM" id="SSF48317">
    <property type="entry name" value="Acid phosphatase/Vanadium-dependent haloperoxidase"/>
    <property type="match status" value="1"/>
</dbReference>
<evidence type="ECO:0000259" key="1">
    <source>
        <dbReference type="Pfam" id="PF21167"/>
    </source>
</evidence>
<dbReference type="InterPro" id="IPR055161">
    <property type="entry name" value="NapH1-like_2nd"/>
</dbReference>
<evidence type="ECO:0000259" key="2">
    <source>
        <dbReference type="Pfam" id="PF22778"/>
    </source>
</evidence>
<proteinExistence type="predicted"/>
<dbReference type="PANTHER" id="PTHR34599">
    <property type="entry name" value="PEROXIDASE-RELATED"/>
    <property type="match status" value="1"/>
</dbReference>
<dbReference type="CDD" id="cd03398">
    <property type="entry name" value="PAP2_haloperoxidase"/>
    <property type="match status" value="1"/>
</dbReference>
<keyword evidence="4" id="KW-1185">Reference proteome</keyword>
<organism evidence="3 4">
    <name type="scientific">Dictyobacter vulcani</name>
    <dbReference type="NCBI Taxonomy" id="2607529"/>
    <lineage>
        <taxon>Bacteria</taxon>
        <taxon>Bacillati</taxon>
        <taxon>Chloroflexota</taxon>
        <taxon>Ktedonobacteria</taxon>
        <taxon>Ktedonobacterales</taxon>
        <taxon>Dictyobacteraceae</taxon>
        <taxon>Dictyobacter</taxon>
    </lineage>
</organism>
<dbReference type="Pfam" id="PF22778">
    <property type="entry name" value="VCPO_2nd"/>
    <property type="match status" value="1"/>
</dbReference>
<dbReference type="Proteomes" id="UP000326912">
    <property type="component" value="Unassembled WGS sequence"/>
</dbReference>
<protein>
    <submittedName>
        <fullName evidence="3">Uncharacterized protein</fullName>
    </submittedName>
</protein>
<dbReference type="PANTHER" id="PTHR34599:SF2">
    <property type="entry name" value="TRAF-TYPE DOMAIN-CONTAINING PROTEIN"/>
    <property type="match status" value="1"/>
</dbReference>
<accession>A0A5J4KSB0</accession>
<dbReference type="Pfam" id="PF21167">
    <property type="entry name" value="DUF6851"/>
    <property type="match status" value="1"/>
</dbReference>
<feature type="domain" description="DUF6851" evidence="1">
    <location>
        <begin position="47"/>
        <end position="181"/>
    </location>
</feature>
<dbReference type="InterPro" id="IPR036938">
    <property type="entry name" value="PAP2/HPO_sf"/>
</dbReference>
<feature type="domain" description="Vanadium-dependent haloperoxidase NapH1-like second helical-bundle" evidence="2">
    <location>
        <begin position="288"/>
        <end position="462"/>
    </location>
</feature>
<dbReference type="AlphaFoldDB" id="A0A5J4KSB0"/>
<dbReference type="RefSeq" id="WP_162005139.1">
    <property type="nucleotide sequence ID" value="NZ_BKZW01000001.1"/>
</dbReference>
<dbReference type="EMBL" id="BKZW01000001">
    <property type="protein sequence ID" value="GER88086.1"/>
    <property type="molecule type" value="Genomic_DNA"/>
</dbReference>
<name>A0A5J4KSB0_9CHLR</name>
<sequence>MGNVNLLPTLRTLHTARIVLRWNEALLQVIRTTRPAVTISARALAVVSTCMYDAWSAYDALAISTCSDKRLRRPLHEHTQANKEEAISYAAYRALLALFPDQELQFRILMGQLGYSTLNRSEKADTPAGIGNLMARLVLDDRQQDGSNQSGMIHQGAYADYTNYQPKNTPDSINDPNSWQPLRIPQADNTVIVQRFVTPHWGHVKPFALFHGSLFRPAVPPATAYSPRYSRQANQLVDISASLTDRQKVIAEYWEDGPAGEQPPGHWFLIAHYIVRRDMYDLDSAIKLFFILGNALLDASIVCWDCKRAYNSVRPITAIHYLYAQRQVRAWAGPYQGTKLVRGVDWQPYQSKDVVTPAFPEYCSAHSTFSAASATILTLFTSSDYFGGSYTRAAGTSAIEPGSTPKKDVTLHWKTFSAAAIESGISRIYGGIHFEQGDFTGRALGCAVAKIVWAQAQRYIHGKH</sequence>
<comment type="caution">
    <text evidence="3">The sequence shown here is derived from an EMBL/GenBank/DDBJ whole genome shotgun (WGS) entry which is preliminary data.</text>
</comment>
<evidence type="ECO:0000313" key="4">
    <source>
        <dbReference type="Proteomes" id="UP000326912"/>
    </source>
</evidence>
<gene>
    <name evidence="3" type="ORF">KDW_22480</name>
</gene>
<dbReference type="Gene3D" id="1.10.606.20">
    <property type="match status" value="1"/>
</dbReference>